<dbReference type="Proteomes" id="UP000663868">
    <property type="component" value="Unassembled WGS sequence"/>
</dbReference>
<keyword evidence="2" id="KW-0812">Transmembrane</keyword>
<feature type="chain" id="PRO_5036236372" evidence="3">
    <location>
        <begin position="23"/>
        <end position="210"/>
    </location>
</feature>
<feature type="region of interest" description="Disordered" evidence="1">
    <location>
        <begin position="168"/>
        <end position="191"/>
    </location>
</feature>
<dbReference type="Proteomes" id="UP000663860">
    <property type="component" value="Unassembled WGS sequence"/>
</dbReference>
<gene>
    <name evidence="4" type="ORF">IZO911_LOCUS42353</name>
    <name evidence="5" type="ORF">KXQ929_LOCUS37077</name>
</gene>
<evidence type="ECO:0000256" key="2">
    <source>
        <dbReference type="SAM" id="Phobius"/>
    </source>
</evidence>
<name>A0A819XUT7_9BILA</name>
<protein>
    <submittedName>
        <fullName evidence="5">Uncharacterized protein</fullName>
    </submittedName>
</protein>
<feature type="transmembrane region" description="Helical" evidence="2">
    <location>
        <begin position="129"/>
        <end position="151"/>
    </location>
</feature>
<evidence type="ECO:0000313" key="6">
    <source>
        <dbReference type="Proteomes" id="UP000663868"/>
    </source>
</evidence>
<comment type="caution">
    <text evidence="5">The sequence shown here is derived from an EMBL/GenBank/DDBJ whole genome shotgun (WGS) entry which is preliminary data.</text>
</comment>
<feature type="compositionally biased region" description="Low complexity" evidence="1">
    <location>
        <begin position="181"/>
        <end position="191"/>
    </location>
</feature>
<evidence type="ECO:0000313" key="5">
    <source>
        <dbReference type="EMBL" id="CAF4147738.1"/>
    </source>
</evidence>
<proteinExistence type="predicted"/>
<accession>A0A819XUT7</accession>
<reference evidence="5" key="1">
    <citation type="submission" date="2021-02" db="EMBL/GenBank/DDBJ databases">
        <authorList>
            <person name="Nowell W R."/>
        </authorList>
    </citation>
    <scope>NUCLEOTIDE SEQUENCE</scope>
</reference>
<feature type="compositionally biased region" description="Basic and acidic residues" evidence="1">
    <location>
        <begin position="168"/>
        <end position="179"/>
    </location>
</feature>
<dbReference type="EMBL" id="CAJNOE010001794">
    <property type="protein sequence ID" value="CAF1450856.1"/>
    <property type="molecule type" value="Genomic_DNA"/>
</dbReference>
<evidence type="ECO:0000256" key="1">
    <source>
        <dbReference type="SAM" id="MobiDB-lite"/>
    </source>
</evidence>
<feature type="signal peptide" evidence="3">
    <location>
        <begin position="1"/>
        <end position="22"/>
    </location>
</feature>
<dbReference type="EMBL" id="CAJOBB010006003">
    <property type="protein sequence ID" value="CAF4147738.1"/>
    <property type="molecule type" value="Genomic_DNA"/>
</dbReference>
<organism evidence="5 6">
    <name type="scientific">Adineta steineri</name>
    <dbReference type="NCBI Taxonomy" id="433720"/>
    <lineage>
        <taxon>Eukaryota</taxon>
        <taxon>Metazoa</taxon>
        <taxon>Spiralia</taxon>
        <taxon>Gnathifera</taxon>
        <taxon>Rotifera</taxon>
        <taxon>Eurotatoria</taxon>
        <taxon>Bdelloidea</taxon>
        <taxon>Adinetida</taxon>
        <taxon>Adinetidae</taxon>
        <taxon>Adineta</taxon>
    </lineage>
</organism>
<evidence type="ECO:0000313" key="4">
    <source>
        <dbReference type="EMBL" id="CAF1450856.1"/>
    </source>
</evidence>
<dbReference type="AlphaFoldDB" id="A0A819XUT7"/>
<sequence>MVHMSLFSIVLLGILFINHGMTIPTMNEDRSMPRCQPLITYEEIQHILAQGPCIEYRLKRHDDNQANSTNHIYALQSTINDQRQFIHDHHRWIFYLLNSTIKVAELEQHYAEQHSKIKPHWKSWRDVCLLLLMVICIGIPICFVISRVRLLDVLTSYLLRRHQHKLEQKQNETMEKNVKISDPSATDTPTTPVYTIKQDVLRYTHASDSS</sequence>
<keyword evidence="3" id="KW-0732">Signal</keyword>
<keyword evidence="2" id="KW-1133">Transmembrane helix</keyword>
<evidence type="ECO:0000256" key="3">
    <source>
        <dbReference type="SAM" id="SignalP"/>
    </source>
</evidence>
<keyword evidence="2" id="KW-0472">Membrane</keyword>